<reference evidence="2 3" key="1">
    <citation type="submission" date="2018-10" db="EMBL/GenBank/DDBJ databases">
        <title>Sequencing the genomes of 1000 actinobacteria strains.</title>
        <authorList>
            <person name="Klenk H.-P."/>
        </authorList>
    </citation>
    <scope>NUCLEOTIDE SEQUENCE [LARGE SCALE GENOMIC DNA]</scope>
    <source>
        <strain evidence="2 3">DSM 17894</strain>
    </source>
</reference>
<organism evidence="2 3">
    <name type="scientific">Frondihabitans australicus</name>
    <dbReference type="NCBI Taxonomy" id="386892"/>
    <lineage>
        <taxon>Bacteria</taxon>
        <taxon>Bacillati</taxon>
        <taxon>Actinomycetota</taxon>
        <taxon>Actinomycetes</taxon>
        <taxon>Micrococcales</taxon>
        <taxon>Microbacteriaceae</taxon>
        <taxon>Frondihabitans</taxon>
    </lineage>
</organism>
<dbReference type="Proteomes" id="UP000280008">
    <property type="component" value="Unassembled WGS sequence"/>
</dbReference>
<evidence type="ECO:0000313" key="2">
    <source>
        <dbReference type="EMBL" id="RKR74456.1"/>
    </source>
</evidence>
<dbReference type="EMBL" id="RBKS01000001">
    <property type="protein sequence ID" value="RKR74456.1"/>
    <property type="molecule type" value="Genomic_DNA"/>
</dbReference>
<proteinExistence type="predicted"/>
<dbReference type="RefSeq" id="WP_245981494.1">
    <property type="nucleotide sequence ID" value="NZ_RBKS01000001.1"/>
</dbReference>
<feature type="compositionally biased region" description="Basic and acidic residues" evidence="1">
    <location>
        <begin position="71"/>
        <end position="81"/>
    </location>
</feature>
<gene>
    <name evidence="2" type="ORF">C8E83_1572</name>
</gene>
<keyword evidence="3" id="KW-1185">Reference proteome</keyword>
<comment type="caution">
    <text evidence="2">The sequence shown here is derived from an EMBL/GenBank/DDBJ whole genome shotgun (WGS) entry which is preliminary data.</text>
</comment>
<protein>
    <submittedName>
        <fullName evidence="2">Uncharacterized protein</fullName>
    </submittedName>
</protein>
<evidence type="ECO:0000313" key="3">
    <source>
        <dbReference type="Proteomes" id="UP000280008"/>
    </source>
</evidence>
<name>A0A495IH98_9MICO</name>
<feature type="region of interest" description="Disordered" evidence="1">
    <location>
        <begin position="57"/>
        <end position="81"/>
    </location>
</feature>
<evidence type="ECO:0000256" key="1">
    <source>
        <dbReference type="SAM" id="MobiDB-lite"/>
    </source>
</evidence>
<sequence>MATPVAGRAVVARGRLAVMTIALREAVVRGARGPIAPVTSVVRSGTATGRGALGHLAAAPTGHSARGRTARRTDAEPTEATRRGLLAATGLGATIATIAAVRVGVATIAVRSVPRAMGVRSAGVTIVGHRAEGRAAPSRGDRTPATRVTTVGLAVTTVARVVTTVGPVVTIAAPAGTTATPSARTAIR</sequence>
<accession>A0A495IH98</accession>
<dbReference type="AlphaFoldDB" id="A0A495IH98"/>